<gene>
    <name evidence="1" type="ORF">DPEC_G00006350</name>
</gene>
<accession>A0ACC2HL03</accession>
<dbReference type="Proteomes" id="UP001157502">
    <property type="component" value="Chromosome 1"/>
</dbReference>
<keyword evidence="2" id="KW-1185">Reference proteome</keyword>
<comment type="caution">
    <text evidence="1">The sequence shown here is derived from an EMBL/GenBank/DDBJ whole genome shotgun (WGS) entry which is preliminary data.</text>
</comment>
<dbReference type="EMBL" id="CM055728">
    <property type="protein sequence ID" value="KAJ8016355.1"/>
    <property type="molecule type" value="Genomic_DNA"/>
</dbReference>
<sequence>MSCASLCCILVCILDLAVGYLTVIIESLPPVVIGDTVTLKCNFRTDGNLREIVWFRVAEGGSAKQKIFTYDAMYNTNFSHMEDFSRREDLVYQSTVRLPEVQMEDDGPYECHVGIYDRASTDRVVLASGSIMLTVMVPPRSISVVAADCPAPFSRYEAQNFTLVCIVMGGKPAPIVYFKRDGELIHVVPSVQEDGEDQSQDRSLAGLRASQPLVSKDLDDTKLEKSLSLLDQDQGKQPRLHQDTAETGGTGKIRGEPGGLEGSVPSLTTTEVIPETVVSREFPRWVQSTDPLYRFQHRRQVSSDGTMEVTAMLTWSLNPQLDNNALFSCEVKHPALSMPMQAEVALSAPRGPKLAMTPNKAKVGDTVRITVQGLQVSSTGKMVFPEPLFTWTRVEGLLLDGREDHVGRELVLERVPAELNGSMFRCTAQNPLGSTDTHTRLIVFENPRLRKGRQRFITDAAFCNEAVGKVSMLFMSALFWEVIPKDLRGEVVLITGGGRGIGRHLGKEFAKHGAKKVILWGRTERCLKETCEEISQTTGAECHYFLCDVANREEVYKQAKVVREKVGDVTILVNNAAVVHGKSLMNSDDDALMKTQYINTLGQFWTTKAFLPRMLELCHGHVVCINSILSLSSIPGAIDYCTSKASSLAFMESLTLGLLDCPGVGCTTVLPFHTNTDMFQGMRVRFPQLFPPLNPEMVAQRTVDAVRTNTPFIYLPWTMRALVILKSFMPQAALEEIQRFAGCYTCMDTFKGRT</sequence>
<name>A0ACC2HL03_DALPE</name>
<evidence type="ECO:0000313" key="2">
    <source>
        <dbReference type="Proteomes" id="UP001157502"/>
    </source>
</evidence>
<protein>
    <submittedName>
        <fullName evidence="1">Uncharacterized protein</fullName>
    </submittedName>
</protein>
<organism evidence="1 2">
    <name type="scientific">Dallia pectoralis</name>
    <name type="common">Alaska blackfish</name>
    <dbReference type="NCBI Taxonomy" id="75939"/>
    <lineage>
        <taxon>Eukaryota</taxon>
        <taxon>Metazoa</taxon>
        <taxon>Chordata</taxon>
        <taxon>Craniata</taxon>
        <taxon>Vertebrata</taxon>
        <taxon>Euteleostomi</taxon>
        <taxon>Actinopterygii</taxon>
        <taxon>Neopterygii</taxon>
        <taxon>Teleostei</taxon>
        <taxon>Protacanthopterygii</taxon>
        <taxon>Esociformes</taxon>
        <taxon>Umbridae</taxon>
        <taxon>Dallia</taxon>
    </lineage>
</organism>
<evidence type="ECO:0000313" key="1">
    <source>
        <dbReference type="EMBL" id="KAJ8016355.1"/>
    </source>
</evidence>
<reference evidence="1" key="1">
    <citation type="submission" date="2021-05" db="EMBL/GenBank/DDBJ databases">
        <authorList>
            <person name="Pan Q."/>
            <person name="Jouanno E."/>
            <person name="Zahm M."/>
            <person name="Klopp C."/>
            <person name="Cabau C."/>
            <person name="Louis A."/>
            <person name="Berthelot C."/>
            <person name="Parey E."/>
            <person name="Roest Crollius H."/>
            <person name="Montfort J."/>
            <person name="Robinson-Rechavi M."/>
            <person name="Bouchez O."/>
            <person name="Lampietro C."/>
            <person name="Lopez Roques C."/>
            <person name="Donnadieu C."/>
            <person name="Postlethwait J."/>
            <person name="Bobe J."/>
            <person name="Dillon D."/>
            <person name="Chandos A."/>
            <person name="von Hippel F."/>
            <person name="Guiguen Y."/>
        </authorList>
    </citation>
    <scope>NUCLEOTIDE SEQUENCE</scope>
    <source>
        <strain evidence="1">YG-Jan2019</strain>
    </source>
</reference>
<proteinExistence type="predicted"/>